<dbReference type="InterPro" id="IPR050611">
    <property type="entry name" value="ABCF"/>
</dbReference>
<dbReference type="GO" id="GO:0005524">
    <property type="term" value="F:ATP binding"/>
    <property type="evidence" value="ECO:0007669"/>
    <property type="project" value="UniProtKB-KW"/>
</dbReference>
<dbReference type="Proteomes" id="UP000636264">
    <property type="component" value="Unassembled WGS sequence"/>
</dbReference>
<evidence type="ECO:0000256" key="3">
    <source>
        <dbReference type="ARBA" id="ARBA00022741"/>
    </source>
</evidence>
<feature type="region of interest" description="Disordered" evidence="5">
    <location>
        <begin position="519"/>
        <end position="548"/>
    </location>
</feature>
<feature type="compositionally biased region" description="Basic and acidic residues" evidence="5">
    <location>
        <begin position="527"/>
        <end position="543"/>
    </location>
</feature>
<sequence length="630" mass="69276">MLVINDLSLRIAGRLLIEHASVTLPSGTKAGLVGRNGTGKTTLFRAIMGDLASETGSISLPKGLRIGQVAQEAPGTEEPLIDIVLRADVERERLLAEAEVATDPHRIAEIQTRLADIGAHSAEARAAAILSGLGFDAEAQKRPASSFSGGWRMRVALAAVLFSEPDLLLLDEPTNYLDLEGTLWLENYLSKYPHTVLLISHDRDLLNNAVNSIVHLENRKLTLWRGGYDQFARQYAEKAELQEKARVKVEAQRKHMEAFVERFRYKASKARQAQSRLKAIAKLPPIAAMESESVIPFRFPNPEKQVASPIIAINGGSVGYEPGKPILKNLSLRIDQDDRIALLGSNGNGKSTFAKLIAGRLGLEAGTLTIAPGLKVSIFAQHQLDDLRPNETPVEHVRRLMPDAPEAKVRARVAQFGLAREKMDTAARDLSGGEKARLLMGLSAFDAPHLFILDEPTNHLDIDSRQALIEALNSFDGAVILISHDRYLIDACADRLWLVDKGTVKPFDGDMDEYRSIAIGRTSDSAQSKDDSDSKVSKADRRKENAKKRAALEPLAKQIKTIENGLEKARKRLELIDSAMADPDLYTRDPAKATALAKERATIVDLIDENEEKWLLLSSEYEEALAEPSN</sequence>
<dbReference type="PROSITE" id="PS00211">
    <property type="entry name" value="ABC_TRANSPORTER_1"/>
    <property type="match status" value="2"/>
</dbReference>
<reference evidence="7" key="2">
    <citation type="submission" date="2020-09" db="EMBL/GenBank/DDBJ databases">
        <authorList>
            <person name="Sun Q."/>
            <person name="Zhou Y."/>
        </authorList>
    </citation>
    <scope>NUCLEOTIDE SEQUENCE</scope>
    <source>
        <strain evidence="7">CGMCC 1.15320</strain>
    </source>
</reference>
<evidence type="ECO:0000256" key="5">
    <source>
        <dbReference type="SAM" id="MobiDB-lite"/>
    </source>
</evidence>
<proteinExistence type="inferred from homology"/>
<feature type="domain" description="ABC transporter" evidence="6">
    <location>
        <begin position="2"/>
        <end position="243"/>
    </location>
</feature>
<protein>
    <submittedName>
        <fullName evidence="7">Glycosyl transferase family 1</fullName>
    </submittedName>
</protein>
<dbReference type="CDD" id="cd03221">
    <property type="entry name" value="ABCF_EF-3"/>
    <property type="match status" value="2"/>
</dbReference>
<keyword evidence="4" id="KW-0067">ATP-binding</keyword>
<evidence type="ECO:0000313" key="8">
    <source>
        <dbReference type="Proteomes" id="UP000636264"/>
    </source>
</evidence>
<evidence type="ECO:0000313" key="7">
    <source>
        <dbReference type="EMBL" id="GGA52457.1"/>
    </source>
</evidence>
<keyword evidence="8" id="KW-1185">Reference proteome</keyword>
<dbReference type="InterPro" id="IPR032781">
    <property type="entry name" value="ABC_tran_Xtn"/>
</dbReference>
<keyword evidence="3" id="KW-0547">Nucleotide-binding</keyword>
<dbReference type="RefSeq" id="WP_188719079.1">
    <property type="nucleotide sequence ID" value="NZ_BMIF01000001.1"/>
</dbReference>
<name>A0A916RD09_9HYPH</name>
<dbReference type="InterPro" id="IPR017871">
    <property type="entry name" value="ABC_transporter-like_CS"/>
</dbReference>
<dbReference type="InterPro" id="IPR003593">
    <property type="entry name" value="AAA+_ATPase"/>
</dbReference>
<organism evidence="7 8">
    <name type="scientific">Nitratireductor aestuarii</name>
    <dbReference type="NCBI Taxonomy" id="1735103"/>
    <lineage>
        <taxon>Bacteria</taxon>
        <taxon>Pseudomonadati</taxon>
        <taxon>Pseudomonadota</taxon>
        <taxon>Alphaproteobacteria</taxon>
        <taxon>Hyphomicrobiales</taxon>
        <taxon>Phyllobacteriaceae</taxon>
        <taxon>Nitratireductor</taxon>
    </lineage>
</organism>
<evidence type="ECO:0000259" key="6">
    <source>
        <dbReference type="PROSITE" id="PS50893"/>
    </source>
</evidence>
<dbReference type="SMART" id="SM00382">
    <property type="entry name" value="AAA"/>
    <property type="match status" value="2"/>
</dbReference>
<dbReference type="PANTHER" id="PTHR19211:SF14">
    <property type="entry name" value="ATP-BINDING CASSETTE SUB-FAMILY F MEMBER 1"/>
    <property type="match status" value="1"/>
</dbReference>
<dbReference type="Pfam" id="PF00005">
    <property type="entry name" value="ABC_tran"/>
    <property type="match status" value="2"/>
</dbReference>
<reference evidence="7" key="1">
    <citation type="journal article" date="2014" name="Int. J. Syst. Evol. Microbiol.">
        <title>Complete genome sequence of Corynebacterium casei LMG S-19264T (=DSM 44701T), isolated from a smear-ripened cheese.</title>
        <authorList>
            <consortium name="US DOE Joint Genome Institute (JGI-PGF)"/>
            <person name="Walter F."/>
            <person name="Albersmeier A."/>
            <person name="Kalinowski J."/>
            <person name="Ruckert C."/>
        </authorList>
    </citation>
    <scope>NUCLEOTIDE SEQUENCE</scope>
    <source>
        <strain evidence="7">CGMCC 1.15320</strain>
    </source>
</reference>
<dbReference type="GO" id="GO:0016887">
    <property type="term" value="F:ATP hydrolysis activity"/>
    <property type="evidence" value="ECO:0007669"/>
    <property type="project" value="InterPro"/>
</dbReference>
<dbReference type="InterPro" id="IPR037118">
    <property type="entry name" value="Val-tRNA_synth_C_sf"/>
</dbReference>
<feature type="domain" description="ABC transporter" evidence="6">
    <location>
        <begin position="297"/>
        <end position="526"/>
    </location>
</feature>
<dbReference type="AlphaFoldDB" id="A0A916RD09"/>
<dbReference type="Pfam" id="PF16326">
    <property type="entry name" value="ABC_tran_CTD"/>
    <property type="match status" value="1"/>
</dbReference>
<gene>
    <name evidence="7" type="ORF">GCM10011385_02210</name>
</gene>
<keyword evidence="7" id="KW-0808">Transferase</keyword>
<dbReference type="InterPro" id="IPR032524">
    <property type="entry name" value="ABC_tran_C"/>
</dbReference>
<dbReference type="InterPro" id="IPR003439">
    <property type="entry name" value="ABC_transporter-like_ATP-bd"/>
</dbReference>
<dbReference type="PROSITE" id="PS50893">
    <property type="entry name" value="ABC_TRANSPORTER_2"/>
    <property type="match status" value="2"/>
</dbReference>
<dbReference type="FunFam" id="3.40.50.300:FF:000011">
    <property type="entry name" value="Putative ABC transporter ATP-binding component"/>
    <property type="match status" value="1"/>
</dbReference>
<evidence type="ECO:0000256" key="2">
    <source>
        <dbReference type="ARBA" id="ARBA00022737"/>
    </source>
</evidence>
<dbReference type="EMBL" id="BMIF01000001">
    <property type="protein sequence ID" value="GGA52457.1"/>
    <property type="molecule type" value="Genomic_DNA"/>
</dbReference>
<accession>A0A916RD09</accession>
<dbReference type="GO" id="GO:0003677">
    <property type="term" value="F:DNA binding"/>
    <property type="evidence" value="ECO:0007669"/>
    <property type="project" value="InterPro"/>
</dbReference>
<dbReference type="InterPro" id="IPR027417">
    <property type="entry name" value="P-loop_NTPase"/>
</dbReference>
<evidence type="ECO:0000256" key="4">
    <source>
        <dbReference type="ARBA" id="ARBA00022840"/>
    </source>
</evidence>
<dbReference type="PANTHER" id="PTHR19211">
    <property type="entry name" value="ATP-BINDING TRANSPORT PROTEIN-RELATED"/>
    <property type="match status" value="1"/>
</dbReference>
<comment type="similarity">
    <text evidence="1">Belongs to the ABC transporter superfamily.</text>
</comment>
<dbReference type="GO" id="GO:0016740">
    <property type="term" value="F:transferase activity"/>
    <property type="evidence" value="ECO:0007669"/>
    <property type="project" value="UniProtKB-KW"/>
</dbReference>
<dbReference type="Pfam" id="PF12848">
    <property type="entry name" value="ABC_tran_Xtn"/>
    <property type="match status" value="1"/>
</dbReference>
<evidence type="ECO:0000256" key="1">
    <source>
        <dbReference type="ARBA" id="ARBA00005417"/>
    </source>
</evidence>
<dbReference type="Gene3D" id="1.10.287.380">
    <property type="entry name" value="Valyl-tRNA synthetase, C-terminal domain"/>
    <property type="match status" value="1"/>
</dbReference>
<dbReference type="Gene3D" id="3.40.50.300">
    <property type="entry name" value="P-loop containing nucleotide triphosphate hydrolases"/>
    <property type="match status" value="2"/>
</dbReference>
<dbReference type="SUPFAM" id="SSF52540">
    <property type="entry name" value="P-loop containing nucleoside triphosphate hydrolases"/>
    <property type="match status" value="2"/>
</dbReference>
<comment type="caution">
    <text evidence="7">The sequence shown here is derived from an EMBL/GenBank/DDBJ whole genome shotgun (WGS) entry which is preliminary data.</text>
</comment>
<keyword evidence="2" id="KW-0677">Repeat</keyword>